<evidence type="ECO:0000259" key="2">
    <source>
        <dbReference type="Pfam" id="PF20247"/>
    </source>
</evidence>
<organism evidence="3 4">
    <name type="scientific">Treponema rectale</name>
    <dbReference type="NCBI Taxonomy" id="744512"/>
    <lineage>
        <taxon>Bacteria</taxon>
        <taxon>Pseudomonadati</taxon>
        <taxon>Spirochaetota</taxon>
        <taxon>Spirochaetia</taxon>
        <taxon>Spirochaetales</taxon>
        <taxon>Treponemataceae</taxon>
        <taxon>Treponema</taxon>
    </lineage>
</organism>
<keyword evidence="1" id="KW-0812">Transmembrane</keyword>
<evidence type="ECO:0000256" key="1">
    <source>
        <dbReference type="SAM" id="Phobius"/>
    </source>
</evidence>
<dbReference type="Pfam" id="PF20247">
    <property type="entry name" value="DUF6602"/>
    <property type="match status" value="1"/>
</dbReference>
<accession>A0A7M1XJ04</accession>
<proteinExistence type="predicted"/>
<protein>
    <recommendedName>
        <fullName evidence="2">DUF6602 domain-containing protein</fullName>
    </recommendedName>
</protein>
<keyword evidence="1" id="KW-0472">Membrane</keyword>
<keyword evidence="1" id="KW-1133">Transmembrane helix</keyword>
<dbReference type="InterPro" id="IPR046537">
    <property type="entry name" value="DUF6602"/>
</dbReference>
<dbReference type="PANTHER" id="PTHR37103:SF1">
    <property type="entry name" value="DUF6602 DOMAIN-CONTAINING PROTEIN"/>
    <property type="match status" value="1"/>
</dbReference>
<reference evidence="3 4" key="1">
    <citation type="submission" date="2018-08" db="EMBL/GenBank/DDBJ databases">
        <title>The first complete genome of Treponema rectale (CHPAT), a commensal spirochete of the bovine rectum.</title>
        <authorList>
            <person name="Staton G.J."/>
            <person name="Clegg S.R."/>
            <person name="Carter S.D."/>
            <person name="Radford A.D."/>
            <person name="Darby A."/>
            <person name="Hall N."/>
            <person name="Birtles R.J."/>
            <person name="Evans N.J."/>
        </authorList>
    </citation>
    <scope>NUCLEOTIDE SEQUENCE [LARGE SCALE GENOMIC DNA]</scope>
    <source>
        <strain evidence="3 4">CHPA</strain>
    </source>
</reference>
<evidence type="ECO:0000313" key="4">
    <source>
        <dbReference type="Proteomes" id="UP000593591"/>
    </source>
</evidence>
<gene>
    <name evidence="3" type="ORF">DYE49_02460</name>
</gene>
<dbReference type="CDD" id="cd21173">
    <property type="entry name" value="NucC-like"/>
    <property type="match status" value="1"/>
</dbReference>
<dbReference type="Proteomes" id="UP000593591">
    <property type="component" value="Chromosome"/>
</dbReference>
<name>A0A7M1XJ04_9SPIR</name>
<dbReference type="AlphaFoldDB" id="A0A7M1XJ04"/>
<dbReference type="EMBL" id="CP031517">
    <property type="protein sequence ID" value="QOS39377.1"/>
    <property type="molecule type" value="Genomic_DNA"/>
</dbReference>
<feature type="transmembrane region" description="Helical" evidence="1">
    <location>
        <begin position="253"/>
        <end position="273"/>
    </location>
</feature>
<feature type="domain" description="DUF6602" evidence="2">
    <location>
        <begin position="34"/>
        <end position="133"/>
    </location>
</feature>
<dbReference type="PANTHER" id="PTHR37103">
    <property type="entry name" value="PUTATIVE-RELATED"/>
    <property type="match status" value="1"/>
</dbReference>
<evidence type="ECO:0000313" key="3">
    <source>
        <dbReference type="EMBL" id="QOS39377.1"/>
    </source>
</evidence>
<sequence length="282" mass="33505">MINVFEKLIRNNIDKFVYDYKKMSRQVFVDDEGKQIHSGEFGLYRERIVKEFIKPFLPSRLDVGTGFIIASNNKISTQCDLIIYDKFNTPIIETYEQRFFPVECVVGVIEVKSKLTKQEFKEALIKLSNIKKMRDYVDSERFIFRDVNRSDVFDTKNCVRDQLATMLICEKIDIDFKNNISAVFNDIYHEVDKSLYHNMILSIDNGCLLYSDSNNIPIYHSYVDYKMESFENDLIYPHELGYKYEHLILFLDYFYMLISSISVLYVEITNYLGKYRTRCNIK</sequence>
<dbReference type="KEGG" id="trc:DYE49_02460"/>